<reference evidence="2 3" key="1">
    <citation type="submission" date="2024-04" db="EMBL/GenBank/DDBJ databases">
        <title>Tritrichomonas musculus Genome.</title>
        <authorList>
            <person name="Alves-Ferreira E."/>
            <person name="Grigg M."/>
            <person name="Lorenzi H."/>
            <person name="Galac M."/>
        </authorList>
    </citation>
    <scope>NUCLEOTIDE SEQUENCE [LARGE SCALE GENOMIC DNA]</scope>
    <source>
        <strain evidence="2 3">EAF2021</strain>
    </source>
</reference>
<comment type="caution">
    <text evidence="2">The sequence shown here is derived from an EMBL/GenBank/DDBJ whole genome shotgun (WGS) entry which is preliminary data.</text>
</comment>
<evidence type="ECO:0000256" key="1">
    <source>
        <dbReference type="SAM" id="Phobius"/>
    </source>
</evidence>
<keyword evidence="1" id="KW-0472">Membrane</keyword>
<name>A0ABR2ICM8_9EUKA</name>
<dbReference type="Proteomes" id="UP001470230">
    <property type="component" value="Unassembled WGS sequence"/>
</dbReference>
<evidence type="ECO:0000313" key="3">
    <source>
        <dbReference type="Proteomes" id="UP001470230"/>
    </source>
</evidence>
<keyword evidence="1" id="KW-1133">Transmembrane helix</keyword>
<evidence type="ECO:0000313" key="2">
    <source>
        <dbReference type="EMBL" id="KAK8860404.1"/>
    </source>
</evidence>
<keyword evidence="1" id="KW-0812">Transmembrane</keyword>
<proteinExistence type="predicted"/>
<organism evidence="2 3">
    <name type="scientific">Tritrichomonas musculus</name>
    <dbReference type="NCBI Taxonomy" id="1915356"/>
    <lineage>
        <taxon>Eukaryota</taxon>
        <taxon>Metamonada</taxon>
        <taxon>Parabasalia</taxon>
        <taxon>Tritrichomonadida</taxon>
        <taxon>Tritrichomonadidae</taxon>
        <taxon>Tritrichomonas</taxon>
    </lineage>
</organism>
<evidence type="ECO:0008006" key="4">
    <source>
        <dbReference type="Google" id="ProtNLM"/>
    </source>
</evidence>
<sequence length="336" mass="38113">MPAVESNEDIKELLASDEFVIMVDPSSHLVQGKGTQFSLTPSKLFLTNRHIFISPSVKNVDLEEIQLSDIKETKIQEINDCTVLTLLANDEINVFIPDPDQEHAFMEILNKLVSALENGQIDCDSLALSLQRRYIESETIASFYQTVSANKDNLVEQPMADTTPENLILNHYTPAPIRFIDVVVSLINMGDFFVFAILSTIVLFFSILFHFIPIGVLVCGLTAFIISRYGFQVIFSKKKHITNIKLPNSSNNPQIRSYIKSYETFSESFKKRILWRNPRSTLETVMFLISSATMFAFFDPAFVLMISMFGLSFVERWNPFGFGSPQEIISNLFTLS</sequence>
<feature type="transmembrane region" description="Helical" evidence="1">
    <location>
        <begin position="211"/>
        <end position="231"/>
    </location>
</feature>
<dbReference type="EMBL" id="JAPFFF010000018">
    <property type="protein sequence ID" value="KAK8860404.1"/>
    <property type="molecule type" value="Genomic_DNA"/>
</dbReference>
<accession>A0ABR2ICM8</accession>
<protein>
    <recommendedName>
        <fullName evidence="4">GRAM domain-containing protein</fullName>
    </recommendedName>
</protein>
<keyword evidence="3" id="KW-1185">Reference proteome</keyword>
<gene>
    <name evidence="2" type="ORF">M9Y10_012069</name>
</gene>
<feature type="transmembrane region" description="Helical" evidence="1">
    <location>
        <begin position="285"/>
        <end position="314"/>
    </location>
</feature>
<feature type="transmembrane region" description="Helical" evidence="1">
    <location>
        <begin position="179"/>
        <end position="205"/>
    </location>
</feature>